<sequence length="114" mass="12485">MLGRPLCVPKGDIAWDLKTFGSIVHAHSQLWAGLDPGLGPGAGRAGRQGLGWAGDEIRTKLRPVLKPERQAEGFWVKANERLVRDVDHVAVVEKASFESGCDFDTKVVQGVMWH</sequence>
<reference evidence="1" key="1">
    <citation type="submission" date="2022-06" db="EMBL/GenBank/DDBJ databases">
        <authorList>
            <consortium name="SYNGENTA / RWTH Aachen University"/>
        </authorList>
    </citation>
    <scope>NUCLEOTIDE SEQUENCE</scope>
</reference>
<proteinExistence type="predicted"/>
<organism evidence="1 2">
    <name type="scientific">Phakopsora pachyrhizi</name>
    <name type="common">Asian soybean rust disease fungus</name>
    <dbReference type="NCBI Taxonomy" id="170000"/>
    <lineage>
        <taxon>Eukaryota</taxon>
        <taxon>Fungi</taxon>
        <taxon>Dikarya</taxon>
        <taxon>Basidiomycota</taxon>
        <taxon>Pucciniomycotina</taxon>
        <taxon>Pucciniomycetes</taxon>
        <taxon>Pucciniales</taxon>
        <taxon>Phakopsoraceae</taxon>
        <taxon>Phakopsora</taxon>
    </lineage>
</organism>
<comment type="caution">
    <text evidence="1">The sequence shown here is derived from an EMBL/GenBank/DDBJ whole genome shotgun (WGS) entry which is preliminary data.</text>
</comment>
<keyword evidence="2" id="KW-1185">Reference proteome</keyword>
<accession>A0AAV0AMH8</accession>
<dbReference type="AlphaFoldDB" id="A0AAV0AMH8"/>
<evidence type="ECO:0000313" key="2">
    <source>
        <dbReference type="Proteomes" id="UP001153365"/>
    </source>
</evidence>
<dbReference type="Proteomes" id="UP001153365">
    <property type="component" value="Unassembled WGS sequence"/>
</dbReference>
<dbReference type="EMBL" id="CALTRL010000886">
    <property type="protein sequence ID" value="CAH7669995.1"/>
    <property type="molecule type" value="Genomic_DNA"/>
</dbReference>
<evidence type="ECO:0000313" key="1">
    <source>
        <dbReference type="EMBL" id="CAH7669995.1"/>
    </source>
</evidence>
<protein>
    <submittedName>
        <fullName evidence="1">Uncharacterized protein</fullName>
    </submittedName>
</protein>
<name>A0AAV0AMH8_PHAPC</name>
<gene>
    <name evidence="1" type="ORF">PPACK8108_LOCUS4667</name>
</gene>